<accession>A0A0V1LLN3</accession>
<dbReference type="GO" id="GO:0004531">
    <property type="term" value="F:deoxyribonuclease II activity"/>
    <property type="evidence" value="ECO:0007669"/>
    <property type="project" value="InterPro"/>
</dbReference>
<proteinExistence type="inferred from homology"/>
<sequence>MSETIINAHILFNSICLLVVMTHHKKVMNQISDIMHTEWKKGGFEKNETEETKPILAIYDVEASAASAVPTTSGHFPLSCGTTIADEDFLLWQSASSHILVLATGSNIRLMATRRTWALDGTFKVVPQWYQKLFTIHTFLAGKLVPAVYCLCTDKDIPTYGAIVYKAPGQNTGKIILASAAGNWDDGAVPLSNNGGHSFAATLEHVVQANNDIKFLAYNNVPPAVQNVKTKSNSKGVIIVQTTSNVDSAAWVFHTIPGFPTAKTPYTWPEAENARGHLLICLTISESQINAIAASLLLVQPVKHYNEISQTETAGMPYFKKLAEGQTPVIPPFTSRRSIRTQSPRATVTVHIYSKSESSKYGKVPERYIRLLQSPGVINDHNTNIEADDTNWAVSDSGSVICHVDKPYFHTEWKKGGFEKNETEETKPILAIYDEEASAASAVPTTSGHFPLSCGTTIADEDFLLWQSASSHILVLATGSNIRLMATRRTWALDGTFKVVQQWYQKLFTIHTFLAGKLVPAVYCLCTDKDIPTYGFILSKSGITGNPQRQS</sequence>
<dbReference type="AlphaFoldDB" id="A0A0V1LLN3"/>
<reference evidence="3 4" key="1">
    <citation type="submission" date="2015-05" db="EMBL/GenBank/DDBJ databases">
        <title>Evolution of Trichinella species and genotypes.</title>
        <authorList>
            <person name="Korhonen P.K."/>
            <person name="Edoardo P."/>
            <person name="Giuseppe L.R."/>
            <person name="Gasser R.B."/>
        </authorList>
    </citation>
    <scope>NUCLEOTIDE SEQUENCE [LARGE SCALE GENOMIC DNA]</scope>
    <source>
        <strain evidence="3">ISS10</strain>
    </source>
</reference>
<evidence type="ECO:0000256" key="1">
    <source>
        <dbReference type="ARBA" id="ARBA00007527"/>
    </source>
</evidence>
<evidence type="ECO:0000313" key="4">
    <source>
        <dbReference type="Proteomes" id="UP000054721"/>
    </source>
</evidence>
<dbReference type="OrthoDB" id="10261598at2759"/>
<dbReference type="PANTHER" id="PTHR10858">
    <property type="entry name" value="DEOXYRIBONUCLEASE II"/>
    <property type="match status" value="1"/>
</dbReference>
<dbReference type="EMBL" id="JYDW01000029">
    <property type="protein sequence ID" value="KRZ60408.1"/>
    <property type="molecule type" value="Genomic_DNA"/>
</dbReference>
<keyword evidence="2" id="KW-0378">Hydrolase</keyword>
<dbReference type="PANTHER" id="PTHR10858:SF23">
    <property type="entry name" value="DEOXYRIBONUCLEASE II"/>
    <property type="match status" value="1"/>
</dbReference>
<gene>
    <name evidence="3" type="primary">DNASE2</name>
    <name evidence="3" type="ORF">T02_9822</name>
</gene>
<protein>
    <submittedName>
        <fullName evidence="3">Deoxyribonuclease-2-alpha</fullName>
    </submittedName>
</protein>
<dbReference type="GO" id="GO:0006309">
    <property type="term" value="P:apoptotic DNA fragmentation"/>
    <property type="evidence" value="ECO:0007669"/>
    <property type="project" value="TreeGrafter"/>
</dbReference>
<comment type="similarity">
    <text evidence="1">Belongs to the DNase II family.</text>
</comment>
<evidence type="ECO:0000313" key="3">
    <source>
        <dbReference type="EMBL" id="KRZ60408.1"/>
    </source>
</evidence>
<keyword evidence="4" id="KW-1185">Reference proteome</keyword>
<evidence type="ECO:0000256" key="2">
    <source>
        <dbReference type="ARBA" id="ARBA00022801"/>
    </source>
</evidence>
<comment type="caution">
    <text evidence="3">The sequence shown here is derived from an EMBL/GenBank/DDBJ whole genome shotgun (WGS) entry which is preliminary data.</text>
</comment>
<dbReference type="InterPro" id="IPR004947">
    <property type="entry name" value="DNase_II"/>
</dbReference>
<organism evidence="3 4">
    <name type="scientific">Trichinella nativa</name>
    <dbReference type="NCBI Taxonomy" id="6335"/>
    <lineage>
        <taxon>Eukaryota</taxon>
        <taxon>Metazoa</taxon>
        <taxon>Ecdysozoa</taxon>
        <taxon>Nematoda</taxon>
        <taxon>Enoplea</taxon>
        <taxon>Dorylaimia</taxon>
        <taxon>Trichinellida</taxon>
        <taxon>Trichinellidae</taxon>
        <taxon>Trichinella</taxon>
    </lineage>
</organism>
<dbReference type="Proteomes" id="UP000054721">
    <property type="component" value="Unassembled WGS sequence"/>
</dbReference>
<dbReference type="Pfam" id="PF03265">
    <property type="entry name" value="DNase_II"/>
    <property type="match status" value="1"/>
</dbReference>
<name>A0A0V1LLN3_9BILA</name>